<dbReference type="Gene3D" id="3.40.640.10">
    <property type="entry name" value="Type I PLP-dependent aspartate aminotransferase-like (Major domain)"/>
    <property type="match status" value="1"/>
</dbReference>
<dbReference type="EC" id="2.3.1.47" evidence="6"/>
<protein>
    <submittedName>
        <fullName evidence="6">8-amino-7-oxononanoate synthase</fullName>
        <ecNumber evidence="6">2.3.1.47</ecNumber>
    </submittedName>
</protein>
<dbReference type="InterPro" id="IPR015421">
    <property type="entry name" value="PyrdxlP-dep_Trfase_major"/>
</dbReference>
<dbReference type="EMBL" id="BBNT01000001">
    <property type="protein sequence ID" value="GAL73766.1"/>
    <property type="molecule type" value="Genomic_DNA"/>
</dbReference>
<dbReference type="PANTHER" id="PTHR13693:SF77">
    <property type="entry name" value="8-AMINO-7-OXONONANOATE SYNTHASE"/>
    <property type="match status" value="1"/>
</dbReference>
<evidence type="ECO:0000256" key="4">
    <source>
        <dbReference type="ARBA" id="ARBA00022898"/>
    </source>
</evidence>
<dbReference type="GO" id="GO:0030170">
    <property type="term" value="F:pyridoxal phosphate binding"/>
    <property type="evidence" value="ECO:0007669"/>
    <property type="project" value="InterPro"/>
</dbReference>
<organism evidence="6 7">
    <name type="scientific">Nonlabens ulvanivorans</name>
    <name type="common">Persicivirga ulvanivorans</name>
    <dbReference type="NCBI Taxonomy" id="906888"/>
    <lineage>
        <taxon>Bacteria</taxon>
        <taxon>Pseudomonadati</taxon>
        <taxon>Bacteroidota</taxon>
        <taxon>Flavobacteriia</taxon>
        <taxon>Flavobacteriales</taxon>
        <taxon>Flavobacteriaceae</taxon>
        <taxon>Nonlabens</taxon>
    </lineage>
</organism>
<dbReference type="Pfam" id="PF00155">
    <property type="entry name" value="Aminotran_1_2"/>
    <property type="match status" value="1"/>
</dbReference>
<evidence type="ECO:0000256" key="3">
    <source>
        <dbReference type="ARBA" id="ARBA00022679"/>
    </source>
</evidence>
<dbReference type="SUPFAM" id="SSF53383">
    <property type="entry name" value="PLP-dependent transferases"/>
    <property type="match status" value="1"/>
</dbReference>
<dbReference type="InterPro" id="IPR015424">
    <property type="entry name" value="PyrdxlP-dep_Trfase"/>
</dbReference>
<evidence type="ECO:0000256" key="2">
    <source>
        <dbReference type="ARBA" id="ARBA00010008"/>
    </source>
</evidence>
<comment type="similarity">
    <text evidence="2">Belongs to the class-II pyridoxal-phosphate-dependent aminotransferase family. BioF subfamily.</text>
</comment>
<evidence type="ECO:0000313" key="6">
    <source>
        <dbReference type="EMBL" id="GAL73766.1"/>
    </source>
</evidence>
<comment type="cofactor">
    <cofactor evidence="1">
        <name>pyridoxal 5'-phosphate</name>
        <dbReference type="ChEBI" id="CHEBI:597326"/>
    </cofactor>
</comment>
<dbReference type="InterPro" id="IPR050087">
    <property type="entry name" value="AON_synthase_class-II"/>
</dbReference>
<dbReference type="Proteomes" id="UP000029647">
    <property type="component" value="Unassembled WGS sequence"/>
</dbReference>
<evidence type="ECO:0000313" key="7">
    <source>
        <dbReference type="Proteomes" id="UP000029647"/>
    </source>
</evidence>
<keyword evidence="4" id="KW-0663">Pyridoxal phosphate</keyword>
<gene>
    <name evidence="6" type="ORF">JCM19275_2613</name>
</gene>
<reference evidence="6 7" key="1">
    <citation type="journal article" date="2014" name="Genome Announc.">
        <title>Draft Genome Sequences of Marine Flavobacterium Nonlabens Strains NR17, NR24, NR27, NR32, NR33, and Ara13.</title>
        <authorList>
            <person name="Nakanishi M."/>
            <person name="Meirelles P."/>
            <person name="Suzuki R."/>
            <person name="Takatani N."/>
            <person name="Mino S."/>
            <person name="Suda W."/>
            <person name="Oshima K."/>
            <person name="Hattori M."/>
            <person name="Ohkuma M."/>
            <person name="Hosokawa M."/>
            <person name="Miyashita K."/>
            <person name="Thompson F.L."/>
            <person name="Niwa A."/>
            <person name="Sawabe T."/>
            <person name="Sawabe T."/>
        </authorList>
    </citation>
    <scope>NUCLEOTIDE SEQUENCE [LARGE SCALE GENOMIC DNA]</scope>
    <source>
        <strain evidence="7">JCM19275</strain>
    </source>
</reference>
<evidence type="ECO:0000256" key="1">
    <source>
        <dbReference type="ARBA" id="ARBA00001933"/>
    </source>
</evidence>
<dbReference type="GO" id="GO:0008710">
    <property type="term" value="F:8-amino-7-oxononanoate synthase activity"/>
    <property type="evidence" value="ECO:0007669"/>
    <property type="project" value="UniProtKB-EC"/>
</dbReference>
<feature type="domain" description="Aminotransferase class I/classII large" evidence="5">
    <location>
        <begin position="9"/>
        <end position="79"/>
    </location>
</feature>
<dbReference type="InterPro" id="IPR004839">
    <property type="entry name" value="Aminotransferase_I/II_large"/>
</dbReference>
<dbReference type="AlphaFoldDB" id="A0A090W9Y3"/>
<accession>A0A090W9Y3</accession>
<proteinExistence type="inferred from homology"/>
<keyword evidence="3 6" id="KW-0808">Transferase</keyword>
<name>A0A090W9Y3_NONUL</name>
<dbReference type="PANTHER" id="PTHR13693">
    <property type="entry name" value="CLASS II AMINOTRANSFERASE/8-AMINO-7-OXONONANOATE SYNTHASE"/>
    <property type="match status" value="1"/>
</dbReference>
<evidence type="ECO:0000259" key="5">
    <source>
        <dbReference type="Pfam" id="PF00155"/>
    </source>
</evidence>
<keyword evidence="6" id="KW-0012">Acyltransferase</keyword>
<comment type="caution">
    <text evidence="6">The sequence shown here is derived from an EMBL/GenBank/DDBJ whole genome shotgun (WGS) entry which is preliminary data.</text>
</comment>
<sequence length="95" mass="10752">MVEESTLLHGATGSRLLSGHSKLFDTLENRIAHFHKSENALIFNSGYDANLGLISSVAQRGDLILYDELVHASIRMVFNFRWHVPLNFDIMILII</sequence>